<dbReference type="FunFam" id="2.30.29.30:FF:000017">
    <property type="entry name" value="FACT complex subunit SPT16"/>
    <property type="match status" value="1"/>
</dbReference>
<keyword evidence="3 10" id="KW-0235">DNA replication</keyword>
<dbReference type="AlphaFoldDB" id="A0A139AEB0"/>
<dbReference type="OMA" id="YHINTIP"/>
<evidence type="ECO:0000313" key="16">
    <source>
        <dbReference type="EMBL" id="KXS15107.1"/>
    </source>
</evidence>
<dbReference type="Pfam" id="PF08644">
    <property type="entry name" value="SPT16"/>
    <property type="match status" value="1"/>
</dbReference>
<dbReference type="FunFam" id="2.30.29.210:FF:000001">
    <property type="entry name" value="FACT complex subunit spt16"/>
    <property type="match status" value="1"/>
</dbReference>
<dbReference type="SMART" id="SM01286">
    <property type="entry name" value="SPT16"/>
    <property type="match status" value="1"/>
</dbReference>
<dbReference type="Gene3D" id="2.30.29.210">
    <property type="entry name" value="FACT complex subunit Spt16p/Cdc68p"/>
    <property type="match status" value="1"/>
</dbReference>
<dbReference type="GO" id="GO:0006261">
    <property type="term" value="P:DNA-templated DNA replication"/>
    <property type="evidence" value="ECO:0007669"/>
    <property type="project" value="EnsemblFungi"/>
</dbReference>
<dbReference type="GO" id="GO:0006281">
    <property type="term" value="P:DNA repair"/>
    <property type="evidence" value="ECO:0007669"/>
    <property type="project" value="UniProtKB-UniRule"/>
</dbReference>
<organism evidence="16 17">
    <name type="scientific">Gonapodya prolifera (strain JEL478)</name>
    <name type="common">Monoblepharis prolifera</name>
    <dbReference type="NCBI Taxonomy" id="1344416"/>
    <lineage>
        <taxon>Eukaryota</taxon>
        <taxon>Fungi</taxon>
        <taxon>Fungi incertae sedis</taxon>
        <taxon>Chytridiomycota</taxon>
        <taxon>Chytridiomycota incertae sedis</taxon>
        <taxon>Monoblepharidomycetes</taxon>
        <taxon>Monoblepharidales</taxon>
        <taxon>Gonapodyaceae</taxon>
        <taxon>Gonapodya</taxon>
    </lineage>
</organism>
<dbReference type="OrthoDB" id="10251642at2759"/>
<dbReference type="GO" id="GO:0006368">
    <property type="term" value="P:transcription elongation by RNA polymerase II"/>
    <property type="evidence" value="ECO:0007669"/>
    <property type="project" value="TreeGrafter"/>
</dbReference>
<dbReference type="InterPro" id="IPR056595">
    <property type="entry name" value="Fact-SPT16_PH"/>
</dbReference>
<dbReference type="SUPFAM" id="SSF55920">
    <property type="entry name" value="Creatinase/aminopeptidase"/>
    <property type="match status" value="1"/>
</dbReference>
<evidence type="ECO:0000256" key="3">
    <source>
        <dbReference type="ARBA" id="ARBA00022705"/>
    </source>
</evidence>
<dbReference type="GO" id="GO:0140719">
    <property type="term" value="P:constitutive heterochromatin formation"/>
    <property type="evidence" value="ECO:0007669"/>
    <property type="project" value="EnsemblFungi"/>
</dbReference>
<dbReference type="EMBL" id="KQ965764">
    <property type="protein sequence ID" value="KXS15107.1"/>
    <property type="molecule type" value="Genomic_DNA"/>
</dbReference>
<dbReference type="PANTHER" id="PTHR13980:SF15">
    <property type="entry name" value="FACT COMPLEX SUBUNIT SPT16"/>
    <property type="match status" value="1"/>
</dbReference>
<dbReference type="InterPro" id="IPR011993">
    <property type="entry name" value="PH-like_dom_sf"/>
</dbReference>
<dbReference type="InterPro" id="IPR013719">
    <property type="entry name" value="RTT106/SPT16-like_middle_dom"/>
</dbReference>
<dbReference type="GO" id="GO:0006334">
    <property type="term" value="P:nucleosome assembly"/>
    <property type="evidence" value="ECO:0007669"/>
    <property type="project" value="EnsemblFungi"/>
</dbReference>
<dbReference type="STRING" id="1344416.A0A139AEB0"/>
<keyword evidence="4 10" id="KW-0227">DNA damage</keyword>
<comment type="subunit">
    <text evidence="10">Component of the FACT complex.</text>
</comment>
<keyword evidence="6 11" id="KW-0175">Coiled coil</keyword>
<reference evidence="16 17" key="1">
    <citation type="journal article" date="2015" name="Genome Biol. Evol.">
        <title>Phylogenomic analyses indicate that early fungi evolved digesting cell walls of algal ancestors of land plants.</title>
        <authorList>
            <person name="Chang Y."/>
            <person name="Wang S."/>
            <person name="Sekimoto S."/>
            <person name="Aerts A.L."/>
            <person name="Choi C."/>
            <person name="Clum A."/>
            <person name="LaButti K.M."/>
            <person name="Lindquist E.A."/>
            <person name="Yee Ngan C."/>
            <person name="Ohm R.A."/>
            <person name="Salamov A.A."/>
            <person name="Grigoriev I.V."/>
            <person name="Spatafora J.W."/>
            <person name="Berbee M.L."/>
        </authorList>
    </citation>
    <scope>NUCLEOTIDE SEQUENCE [LARGE SCALE GENOMIC DNA]</scope>
    <source>
        <strain evidence="16 17">JEL478</strain>
    </source>
</reference>
<evidence type="ECO:0000259" key="13">
    <source>
        <dbReference type="SMART" id="SM01285"/>
    </source>
</evidence>
<accession>A0A139AEB0</accession>
<feature type="domain" description="Histone chaperone RTT106/FACT complex subunit SPT16-like middle" evidence="15">
    <location>
        <begin position="824"/>
        <end position="928"/>
    </location>
</feature>
<evidence type="ECO:0000256" key="11">
    <source>
        <dbReference type="SAM" id="Coils"/>
    </source>
</evidence>
<dbReference type="Pfam" id="PF00557">
    <property type="entry name" value="Peptidase_M24"/>
    <property type="match status" value="1"/>
</dbReference>
<feature type="region of interest" description="Disordered" evidence="12">
    <location>
        <begin position="958"/>
        <end position="1049"/>
    </location>
</feature>
<keyword evidence="5 10" id="KW-0805">Transcription regulation</keyword>
<evidence type="ECO:0000256" key="10">
    <source>
        <dbReference type="RuleBase" id="RU367052"/>
    </source>
</evidence>
<proteinExistence type="inferred from homology"/>
<evidence type="ECO:0000256" key="7">
    <source>
        <dbReference type="ARBA" id="ARBA00023163"/>
    </source>
</evidence>
<feature type="domain" description="FACT complex subunit SPT16 N-terminal lobe" evidence="13">
    <location>
        <begin position="6"/>
        <end position="167"/>
    </location>
</feature>
<evidence type="ECO:0000259" key="15">
    <source>
        <dbReference type="SMART" id="SM01287"/>
    </source>
</evidence>
<feature type="compositionally biased region" description="Basic and acidic residues" evidence="12">
    <location>
        <begin position="1020"/>
        <end position="1049"/>
    </location>
</feature>
<comment type="similarity">
    <text evidence="1 10">Belongs to the peptidase M24 family. SPT16 subfamily.</text>
</comment>
<name>A0A139AEB0_GONPJ</name>
<dbReference type="GO" id="GO:0007063">
    <property type="term" value="P:regulation of sister chromatid cohesion"/>
    <property type="evidence" value="ECO:0007669"/>
    <property type="project" value="EnsemblFungi"/>
</dbReference>
<dbReference type="GO" id="GO:0035101">
    <property type="term" value="C:FACT complex"/>
    <property type="evidence" value="ECO:0007669"/>
    <property type="project" value="UniProtKB-UniRule"/>
</dbReference>
<dbReference type="Gene3D" id="2.30.29.30">
    <property type="entry name" value="Pleckstrin-homology domain (PH domain)/Phosphotyrosine-binding domain (PTB)"/>
    <property type="match status" value="1"/>
</dbReference>
<dbReference type="GO" id="GO:0042393">
    <property type="term" value="F:histone binding"/>
    <property type="evidence" value="ECO:0007669"/>
    <property type="project" value="EnsemblFungi"/>
</dbReference>
<sequence>MAEVQIDEGVFHRRALRLWNSWKSSSTAWGCDSLFFFVGASSDEDADDFGRKTTCVQVWLIQYEFTDTALCFTRDKLVILTSQKKATYLEKLQTADLQEKIPLEILKRGKDPVENKQLWEKLSQHLRGNRVGCVPKDVYSGKVFTEWTNYLKSANSQWTPTDITAELGDLLATKDQDAVATIRSAAKLSDIILTKVLQNKVLDLIDLGKPTTHKKLAEMTEAVLDPDKKSNVKLPSDINLANAEWVHSPVIQSGGKYDLRAIESDEGQLDAGVIVCIVGVRYKSFCAHVGRTYMIAPNDQRQSHYQFLCDLQSHIIKEIIRPGVRCEQVYAQALAYVKEKRPDLEPYFVKSCGYSIGIEARESSFTLSAKSDRAIQEGMVLNLSLGFQNIPDPKSKSTKHKLYTVYLSDTVLVGSDRGDLLTDSSRLPNDVIYNFEEEEEPKKENQAPKANGKPVDKKPTQPTISGSVVMKERTRGEKLGKDKDDLEARRREHQKQLAKELQSKGLDRYTKGGDHGKKDEQIVVKKFESYKGVDRLPQPPKDGVKIHVDGKNESIILPIYGLPVPFHIATLKNLSKSDEGEFTYLRFNFVGPGQIGSKKETPLPVEDPNATFIRAITFRSRDTSAFANLFKNIQDLKKDYLKKEAERKEKADLVEQAKLIEMRGKRPIRLPDVFVRPQPESRRATGDLEIHSNGLRFQAMAKGGEQRVDVLFANIRHLYFQPCEKELAVILHVHLKNHIMIGKKKTKDVQFYREISEMVSDETGNRRRRQFLNDEDEFREEEDERRRRATLNRDFKAFAEEIKQQSVSQGIEVEVEVPVRDAGFRGVAHRELVLFQPTENCLVQLSETPFLVISLDDVEKVHLERVQFGLQNFDMVFVFKDYQRAVVHINTIPLNDVGAVQHKKKKKENNLELVKTWLDEMDIPFTEGPVNLNWPQIMKTVQEDPAVFFRDGGWEFLESKSDEEQSSESEASEYEESSDESEEESSEDEDSDFDEDDDDESDEGSDGDDDMDEEDDWDAQEEKARRDDEKREKRKANGVEEVPRKKARN</sequence>
<keyword evidence="2 10" id="KW-0158">Chromosome</keyword>
<dbReference type="InterPro" id="IPR029148">
    <property type="entry name" value="FACT-SPT16_Nlobe"/>
</dbReference>
<gene>
    <name evidence="16" type="ORF">M427DRAFT_135321</name>
</gene>
<evidence type="ECO:0000256" key="9">
    <source>
        <dbReference type="ARBA" id="ARBA00023242"/>
    </source>
</evidence>
<dbReference type="SMART" id="SM01287">
    <property type="entry name" value="Rtt106"/>
    <property type="match status" value="1"/>
</dbReference>
<dbReference type="Gene3D" id="3.40.350.10">
    <property type="entry name" value="Creatinase/prolidase N-terminal domain"/>
    <property type="match status" value="1"/>
</dbReference>
<feature type="compositionally biased region" description="Basic and acidic residues" evidence="12">
    <location>
        <begin position="470"/>
        <end position="517"/>
    </location>
</feature>
<keyword evidence="7 10" id="KW-0804">Transcription</keyword>
<dbReference type="Pfam" id="PF08512">
    <property type="entry name" value="Rttp106-like_middle"/>
    <property type="match status" value="1"/>
</dbReference>
<evidence type="ECO:0000256" key="5">
    <source>
        <dbReference type="ARBA" id="ARBA00023015"/>
    </source>
</evidence>
<keyword evidence="8 10" id="KW-0234">DNA repair</keyword>
<feature type="compositionally biased region" description="Acidic residues" evidence="12">
    <location>
        <begin position="964"/>
        <end position="1019"/>
    </location>
</feature>
<dbReference type="Gene3D" id="3.90.230.10">
    <property type="entry name" value="Creatinase/methionine aminopeptidase superfamily"/>
    <property type="match status" value="1"/>
</dbReference>
<evidence type="ECO:0000256" key="8">
    <source>
        <dbReference type="ARBA" id="ARBA00023204"/>
    </source>
</evidence>
<evidence type="ECO:0000256" key="4">
    <source>
        <dbReference type="ARBA" id="ARBA00022763"/>
    </source>
</evidence>
<evidence type="ECO:0000256" key="2">
    <source>
        <dbReference type="ARBA" id="ARBA00022454"/>
    </source>
</evidence>
<dbReference type="InterPro" id="IPR040258">
    <property type="entry name" value="Spt16"/>
</dbReference>
<dbReference type="PANTHER" id="PTHR13980">
    <property type="entry name" value="CDC68 RELATED"/>
    <property type="match status" value="1"/>
</dbReference>
<comment type="function">
    <text evidence="10">Component of the FACT complex, a general chromatin factor that acts to reorganize nucleosomes. The FACT complex is involved in multiple processes that require DNA as a template such as mRNA elongation, DNA replication and DNA repair. During transcription elongation the FACT complex acts as a histone chaperone that both destabilizes and restores nucleosomal structure. It facilitates the passage of RNA polymerase II and transcription by promoting the dissociation of one histone H2A-H2B dimer from the nucleosome, then subsequently promotes the reestablishment of the nucleosome following the passage of RNA polymerase II.</text>
</comment>
<feature type="region of interest" description="Disordered" evidence="12">
    <location>
        <begin position="434"/>
        <end position="517"/>
    </location>
</feature>
<dbReference type="InterPro" id="IPR000994">
    <property type="entry name" value="Pept_M24"/>
</dbReference>
<dbReference type="GO" id="GO:0140713">
    <property type="term" value="F:histone chaperone activity"/>
    <property type="evidence" value="ECO:0007669"/>
    <property type="project" value="EnsemblFungi"/>
</dbReference>
<protein>
    <recommendedName>
        <fullName evidence="10">FACT complex subunit</fullName>
    </recommendedName>
</protein>
<evidence type="ECO:0000256" key="1">
    <source>
        <dbReference type="ARBA" id="ARBA00010779"/>
    </source>
</evidence>
<feature type="domain" description="FACT complex subunit SPT16 middle" evidence="14">
    <location>
        <begin position="546"/>
        <end position="697"/>
    </location>
</feature>
<dbReference type="Proteomes" id="UP000070544">
    <property type="component" value="Unassembled WGS sequence"/>
</dbReference>
<dbReference type="GO" id="GO:0031491">
    <property type="term" value="F:nucleosome binding"/>
    <property type="evidence" value="ECO:0007669"/>
    <property type="project" value="EnsemblFungi"/>
</dbReference>
<dbReference type="InterPro" id="IPR036005">
    <property type="entry name" value="Creatinase/aminopeptidase-like"/>
</dbReference>
<evidence type="ECO:0000259" key="14">
    <source>
        <dbReference type="SMART" id="SM01286"/>
    </source>
</evidence>
<evidence type="ECO:0000313" key="17">
    <source>
        <dbReference type="Proteomes" id="UP000070544"/>
    </source>
</evidence>
<dbReference type="GO" id="GO:0045899">
    <property type="term" value="P:positive regulation of RNA polymerase II transcription preinitiation complex assembly"/>
    <property type="evidence" value="ECO:0007669"/>
    <property type="project" value="EnsemblFungi"/>
</dbReference>
<evidence type="ECO:0000256" key="12">
    <source>
        <dbReference type="SAM" id="MobiDB-lite"/>
    </source>
</evidence>
<feature type="coiled-coil region" evidence="11">
    <location>
        <begin position="626"/>
        <end position="663"/>
    </location>
</feature>
<dbReference type="SMART" id="SM01285">
    <property type="entry name" value="FACT-Spt16_Nlob"/>
    <property type="match status" value="1"/>
</dbReference>
<dbReference type="InterPro" id="IPR029149">
    <property type="entry name" value="Creatin/AminoP/Spt16_N"/>
</dbReference>
<keyword evidence="9 10" id="KW-0539">Nucleus</keyword>
<dbReference type="Gene3D" id="2.30.29.150">
    <property type="match status" value="1"/>
</dbReference>
<keyword evidence="17" id="KW-1185">Reference proteome</keyword>
<dbReference type="Pfam" id="PF24824">
    <property type="entry name" value="PH_SPT16"/>
    <property type="match status" value="1"/>
</dbReference>
<dbReference type="FunFam" id="3.90.230.10:FF:000005">
    <property type="entry name" value="FACT complex subunit spt16"/>
    <property type="match status" value="1"/>
</dbReference>
<dbReference type="InterPro" id="IPR013953">
    <property type="entry name" value="FACT_SPT16_M"/>
</dbReference>
<dbReference type="Pfam" id="PF14826">
    <property type="entry name" value="FACT-Spt16_Nlob"/>
    <property type="match status" value="1"/>
</dbReference>
<evidence type="ECO:0000256" key="6">
    <source>
        <dbReference type="ARBA" id="ARBA00023054"/>
    </source>
</evidence>
<comment type="subcellular location">
    <subcellularLocation>
        <location evidence="10">Nucleus</location>
    </subcellularLocation>
    <subcellularLocation>
        <location evidence="10">Chromosome</location>
    </subcellularLocation>
</comment>